<evidence type="ECO:0000256" key="1">
    <source>
        <dbReference type="ARBA" id="ARBA00000085"/>
    </source>
</evidence>
<dbReference type="Gene3D" id="3.30.565.10">
    <property type="entry name" value="Histidine kinase-like ATPase, C-terminal domain"/>
    <property type="match status" value="1"/>
</dbReference>
<evidence type="ECO:0000259" key="8">
    <source>
        <dbReference type="PROSITE" id="PS50906"/>
    </source>
</evidence>
<dbReference type="EC" id="2.7.13.3" evidence="2"/>
<evidence type="ECO:0000256" key="3">
    <source>
        <dbReference type="ARBA" id="ARBA00022553"/>
    </source>
</evidence>
<reference evidence="9 10" key="1">
    <citation type="journal article" date="2019" name="Int. J. Syst. Evol. Microbiol.">
        <title>The Global Catalogue of Microorganisms (GCM) 10K type strain sequencing project: providing services to taxonomists for standard genome sequencing and annotation.</title>
        <authorList>
            <consortium name="The Broad Institute Genomics Platform"/>
            <consortium name="The Broad Institute Genome Sequencing Center for Infectious Disease"/>
            <person name="Wu L."/>
            <person name="Ma J."/>
        </authorList>
    </citation>
    <scope>NUCLEOTIDE SEQUENCE [LARGE SCALE GENOMIC DNA]</scope>
    <source>
        <strain evidence="9 10">JCM 11136</strain>
    </source>
</reference>
<evidence type="ECO:0000256" key="6">
    <source>
        <dbReference type="SAM" id="MobiDB-lite"/>
    </source>
</evidence>
<name>A0ABN1NQ12_9ACTN</name>
<keyword evidence="10" id="KW-1185">Reference proteome</keyword>
<comment type="catalytic activity">
    <reaction evidence="1">
        <text>ATP + protein L-histidine = ADP + protein N-phospho-L-histidine.</text>
        <dbReference type="EC" id="2.7.13.3"/>
    </reaction>
</comment>
<keyword evidence="7" id="KW-0812">Transmembrane</keyword>
<organism evidence="9 10">
    <name type="scientific">Nonomuraea longicatena</name>
    <dbReference type="NCBI Taxonomy" id="83682"/>
    <lineage>
        <taxon>Bacteria</taxon>
        <taxon>Bacillati</taxon>
        <taxon>Actinomycetota</taxon>
        <taxon>Actinomycetes</taxon>
        <taxon>Streptosporangiales</taxon>
        <taxon>Streptosporangiaceae</taxon>
        <taxon>Nonomuraea</taxon>
    </lineage>
</organism>
<dbReference type="SMART" id="SM00387">
    <property type="entry name" value="HATPase_c"/>
    <property type="match status" value="1"/>
</dbReference>
<dbReference type="InterPro" id="IPR050428">
    <property type="entry name" value="TCS_sensor_his_kinase"/>
</dbReference>
<dbReference type="InterPro" id="IPR036890">
    <property type="entry name" value="HATPase_C_sf"/>
</dbReference>
<evidence type="ECO:0000256" key="5">
    <source>
        <dbReference type="ARBA" id="ARBA00022777"/>
    </source>
</evidence>
<feature type="domain" description="NIT" evidence="8">
    <location>
        <begin position="51"/>
        <end position="297"/>
    </location>
</feature>
<protein>
    <recommendedName>
        <fullName evidence="2">histidine kinase</fullName>
        <ecNumber evidence="2">2.7.13.3</ecNumber>
    </recommendedName>
</protein>
<gene>
    <name evidence="9" type="ORF">GCM10009560_05250</name>
</gene>
<dbReference type="PANTHER" id="PTHR45436">
    <property type="entry name" value="SENSOR HISTIDINE KINASE YKOH"/>
    <property type="match status" value="1"/>
</dbReference>
<dbReference type="PANTHER" id="PTHR45436:SF5">
    <property type="entry name" value="SENSOR HISTIDINE KINASE TRCS"/>
    <property type="match status" value="1"/>
</dbReference>
<dbReference type="PROSITE" id="PS50906">
    <property type="entry name" value="NIT"/>
    <property type="match status" value="1"/>
</dbReference>
<dbReference type="InterPro" id="IPR013587">
    <property type="entry name" value="Nitrate/nitrite_sensing"/>
</dbReference>
<dbReference type="SUPFAM" id="SSF55874">
    <property type="entry name" value="ATPase domain of HSP90 chaperone/DNA topoisomerase II/histidine kinase"/>
    <property type="match status" value="1"/>
</dbReference>
<dbReference type="Proteomes" id="UP001501578">
    <property type="component" value="Unassembled WGS sequence"/>
</dbReference>
<dbReference type="InterPro" id="IPR003594">
    <property type="entry name" value="HATPase_dom"/>
</dbReference>
<evidence type="ECO:0000256" key="4">
    <source>
        <dbReference type="ARBA" id="ARBA00022679"/>
    </source>
</evidence>
<dbReference type="Pfam" id="PF02518">
    <property type="entry name" value="HATPase_c"/>
    <property type="match status" value="1"/>
</dbReference>
<feature type="region of interest" description="Disordered" evidence="6">
    <location>
        <begin position="627"/>
        <end position="646"/>
    </location>
</feature>
<keyword evidence="4" id="KW-0808">Transferase</keyword>
<proteinExistence type="predicted"/>
<keyword evidence="7" id="KW-1133">Transmembrane helix</keyword>
<evidence type="ECO:0000313" key="10">
    <source>
        <dbReference type="Proteomes" id="UP001501578"/>
    </source>
</evidence>
<keyword evidence="7" id="KW-0472">Membrane</keyword>
<evidence type="ECO:0000256" key="2">
    <source>
        <dbReference type="ARBA" id="ARBA00012438"/>
    </source>
</evidence>
<dbReference type="InterPro" id="IPR010910">
    <property type="entry name" value="Nitrate/nitrite_sensing_bac"/>
</dbReference>
<dbReference type="RefSeq" id="WP_343948016.1">
    <property type="nucleotide sequence ID" value="NZ_BAAAHQ010000001.1"/>
</dbReference>
<comment type="caution">
    <text evidence="9">The sequence shown here is derived from an EMBL/GenBank/DDBJ whole genome shotgun (WGS) entry which is preliminary data.</text>
</comment>
<evidence type="ECO:0000256" key="7">
    <source>
        <dbReference type="SAM" id="Phobius"/>
    </source>
</evidence>
<dbReference type="EMBL" id="BAAAHQ010000001">
    <property type="protein sequence ID" value="GAA0913332.1"/>
    <property type="molecule type" value="Genomic_DNA"/>
</dbReference>
<evidence type="ECO:0000313" key="9">
    <source>
        <dbReference type="EMBL" id="GAA0913332.1"/>
    </source>
</evidence>
<keyword evidence="3" id="KW-0597">Phosphoprotein</keyword>
<keyword evidence="5" id="KW-0418">Kinase</keyword>
<feature type="transmembrane region" description="Helical" evidence="7">
    <location>
        <begin position="301"/>
        <end position="324"/>
    </location>
</feature>
<accession>A0ABN1NQ12</accession>
<feature type="compositionally biased region" description="Basic and acidic residues" evidence="6">
    <location>
        <begin position="634"/>
        <end position="646"/>
    </location>
</feature>
<sequence length="646" mass="70140">MSSQSLRFKLYSLLSLPIVALIALWTFAAGHVVGEYFDLRTAQTVYERINAPAATLITALQHERKTSAMFLSAPPPDGSQLLESRKGVDAAVERFEALAGSEEAETVTSAELRKSVQAVRQRLGSLSAIRRSVDDRSTSRLEVVSAYGDATDDVFRLYDQAVGVPEIKLYQQAMGLQRISHARDMMSREDALVAGATIVGRLSREEYEAIEHLMPSRRLLFTEGVGALDSELRGPFDLLATSADNQRLMELEDEIVKTGSLPVMQSAWAPVAERLGSSLDRLLVSRSDLLNERTSSASTGIVLEISAVAALGLAAILGAVVWSVKLGRGLVAELDTLRHAAADLADVRLPTVVERLRAGRQVDVAAEAPPITADGATQEVRDVGHAFDEVRRTAVEAAVGQAEMRRGLGRVFRNMARRNQSLVHRQLAQLDTIRRQINDPETLQELFRLDRLTTRMRRQSEGLIILSGGTSDPTTGDPVPIADVVREAVSEVEAYTRVNAPPIADAFLDAGAASDVTHLLAELLSNATSFSPPHTTVHVYGQLVGSGFAIEVEDRGLGISDAEREEINAKLADPPEFDLADSERLGLLVVALLARRHNIKVTLGKSAYGGITAIILLPQTIIASGLTRRSHSGKNRETVDWQPRRG</sequence>
<dbReference type="Pfam" id="PF08376">
    <property type="entry name" value="NIT"/>
    <property type="match status" value="1"/>
</dbReference>